<feature type="domain" description="Histidine kinase" evidence="8">
    <location>
        <begin position="150"/>
        <end position="372"/>
    </location>
</feature>
<dbReference type="GO" id="GO:0000155">
    <property type="term" value="F:phosphorelay sensor kinase activity"/>
    <property type="evidence" value="ECO:0007669"/>
    <property type="project" value="InterPro"/>
</dbReference>
<dbReference type="InterPro" id="IPR036890">
    <property type="entry name" value="HATPase_C_sf"/>
</dbReference>
<dbReference type="Pfam" id="PF02518">
    <property type="entry name" value="HATPase_c"/>
    <property type="match status" value="1"/>
</dbReference>
<evidence type="ECO:0000256" key="1">
    <source>
        <dbReference type="ARBA" id="ARBA00000085"/>
    </source>
</evidence>
<dbReference type="EC" id="2.7.13.3" evidence="2"/>
<proteinExistence type="predicted"/>
<dbReference type="SMART" id="SM00388">
    <property type="entry name" value="HisKA"/>
    <property type="match status" value="1"/>
</dbReference>
<dbReference type="InterPro" id="IPR003661">
    <property type="entry name" value="HisK_dim/P_dom"/>
</dbReference>
<evidence type="ECO:0000256" key="5">
    <source>
        <dbReference type="ARBA" id="ARBA00022777"/>
    </source>
</evidence>
<dbReference type="CDD" id="cd00082">
    <property type="entry name" value="HisKA"/>
    <property type="match status" value="1"/>
</dbReference>
<dbReference type="SUPFAM" id="SSF47384">
    <property type="entry name" value="Homodimeric domain of signal transducing histidine kinase"/>
    <property type="match status" value="1"/>
</dbReference>
<evidence type="ECO:0000256" key="4">
    <source>
        <dbReference type="ARBA" id="ARBA00022679"/>
    </source>
</evidence>
<keyword evidence="4 10" id="KW-0808">Transferase</keyword>
<dbReference type="PROSITE" id="PS50109">
    <property type="entry name" value="HIS_KIN"/>
    <property type="match status" value="1"/>
</dbReference>
<dbReference type="CDD" id="cd16922">
    <property type="entry name" value="HATPase_EvgS-ArcB-TorS-like"/>
    <property type="match status" value="1"/>
</dbReference>
<dbReference type="InterPro" id="IPR004358">
    <property type="entry name" value="Sig_transdc_His_kin-like_C"/>
</dbReference>
<dbReference type="PANTHER" id="PTHR45339:SF1">
    <property type="entry name" value="HYBRID SIGNAL TRANSDUCTION HISTIDINE KINASE J"/>
    <property type="match status" value="1"/>
</dbReference>
<dbReference type="SMART" id="SM00387">
    <property type="entry name" value="HATPase_c"/>
    <property type="match status" value="1"/>
</dbReference>
<dbReference type="InterPro" id="IPR003594">
    <property type="entry name" value="HATPase_dom"/>
</dbReference>
<keyword evidence="6" id="KW-0902">Two-component regulatory system</keyword>
<dbReference type="FunFam" id="3.30.565.10:FF:000010">
    <property type="entry name" value="Sensor histidine kinase RcsC"/>
    <property type="match status" value="1"/>
</dbReference>
<dbReference type="Pfam" id="PF00072">
    <property type="entry name" value="Response_reg"/>
    <property type="match status" value="1"/>
</dbReference>
<evidence type="ECO:0000259" key="8">
    <source>
        <dbReference type="PROSITE" id="PS50109"/>
    </source>
</evidence>
<dbReference type="AlphaFoldDB" id="B0T9L3"/>
<comment type="catalytic activity">
    <reaction evidence="1">
        <text>ATP + protein L-histidine = ADP + protein N-phospho-L-histidine.</text>
        <dbReference type="EC" id="2.7.13.3"/>
    </reaction>
</comment>
<dbReference type="NCBIfam" id="TIGR00229">
    <property type="entry name" value="sensory_box"/>
    <property type="match status" value="1"/>
</dbReference>
<dbReference type="HOGENOM" id="CLU_000445_114_15_5"/>
<keyword evidence="3 7" id="KW-0597">Phosphoprotein</keyword>
<evidence type="ECO:0000313" key="10">
    <source>
        <dbReference type="EMBL" id="ABZ74412.1"/>
    </source>
</evidence>
<evidence type="ECO:0000259" key="9">
    <source>
        <dbReference type="PROSITE" id="PS50110"/>
    </source>
</evidence>
<name>B0T9L3_CAUSK</name>
<dbReference type="InterPro" id="IPR035965">
    <property type="entry name" value="PAS-like_dom_sf"/>
</dbReference>
<dbReference type="InterPro" id="IPR036097">
    <property type="entry name" value="HisK_dim/P_sf"/>
</dbReference>
<feature type="domain" description="Response regulatory" evidence="9">
    <location>
        <begin position="392"/>
        <end position="509"/>
    </location>
</feature>
<geneLocation type="plasmid" evidence="10">
    <name>pCAUL02</name>
</geneLocation>
<reference evidence="10" key="1">
    <citation type="submission" date="2008-01" db="EMBL/GenBank/DDBJ databases">
        <title>Complete sequence of plasmid2 pCAUL02 of Caulobacter sp. K31.</title>
        <authorList>
            <consortium name="US DOE Joint Genome Institute"/>
            <person name="Copeland A."/>
            <person name="Lucas S."/>
            <person name="Lapidus A."/>
            <person name="Barry K."/>
            <person name="Glavina del Rio T."/>
            <person name="Dalin E."/>
            <person name="Tice H."/>
            <person name="Pitluck S."/>
            <person name="Bruce D."/>
            <person name="Goodwin L."/>
            <person name="Thompson L.S."/>
            <person name="Brettin T."/>
            <person name="Detter J.C."/>
            <person name="Han C."/>
            <person name="Schmutz J."/>
            <person name="Larimer F."/>
            <person name="Land M."/>
            <person name="Hauser L."/>
            <person name="Kyrpides N."/>
            <person name="Kim E."/>
            <person name="Stephens C."/>
            <person name="Richardson P."/>
        </authorList>
    </citation>
    <scope>NUCLEOTIDE SEQUENCE [LARGE SCALE GENOMIC DNA]</scope>
    <source>
        <plasmid evidence="10">K31</plasmid>
        <plasmid evidence="10">pCAUL02</plasmid>
    </source>
</reference>
<dbReference type="InterPro" id="IPR005467">
    <property type="entry name" value="His_kinase_dom"/>
</dbReference>
<gene>
    <name evidence="10" type="ordered locus">Caul_5292</name>
</gene>
<protein>
    <recommendedName>
        <fullName evidence="2">histidine kinase</fullName>
        <ecNumber evidence="2">2.7.13.3</ecNumber>
    </recommendedName>
</protein>
<accession>B0T9L3</accession>
<dbReference type="SUPFAM" id="SSF52172">
    <property type="entry name" value="CheY-like"/>
    <property type="match status" value="1"/>
</dbReference>
<dbReference type="PRINTS" id="PR00344">
    <property type="entry name" value="BCTRLSENSOR"/>
</dbReference>
<evidence type="ECO:0000256" key="3">
    <source>
        <dbReference type="ARBA" id="ARBA00022553"/>
    </source>
</evidence>
<dbReference type="EMBL" id="CP000929">
    <property type="protein sequence ID" value="ABZ74412.1"/>
    <property type="molecule type" value="Genomic_DNA"/>
</dbReference>
<organism evidence="10">
    <name type="scientific">Caulobacter sp. (strain K31)</name>
    <dbReference type="NCBI Taxonomy" id="366602"/>
    <lineage>
        <taxon>Bacteria</taxon>
        <taxon>Pseudomonadati</taxon>
        <taxon>Pseudomonadota</taxon>
        <taxon>Alphaproteobacteria</taxon>
        <taxon>Caulobacterales</taxon>
        <taxon>Caulobacteraceae</taxon>
        <taxon>Caulobacter</taxon>
    </lineage>
</organism>
<feature type="modified residue" description="4-aspartylphosphate" evidence="7">
    <location>
        <position position="441"/>
    </location>
</feature>
<dbReference type="Pfam" id="PF00512">
    <property type="entry name" value="HisKA"/>
    <property type="match status" value="1"/>
</dbReference>
<dbReference type="SUPFAM" id="SSF55874">
    <property type="entry name" value="ATPase domain of HSP90 chaperone/DNA topoisomerase II/histidine kinase"/>
    <property type="match status" value="1"/>
</dbReference>
<dbReference type="Gene3D" id="1.10.287.130">
    <property type="match status" value="1"/>
</dbReference>
<dbReference type="OrthoDB" id="7197814at2"/>
<evidence type="ECO:0000256" key="7">
    <source>
        <dbReference type="PROSITE-ProRule" id="PRU00169"/>
    </source>
</evidence>
<dbReference type="Gene3D" id="3.30.565.10">
    <property type="entry name" value="Histidine kinase-like ATPase, C-terminal domain"/>
    <property type="match status" value="1"/>
</dbReference>
<dbReference type="InterPro" id="IPR000014">
    <property type="entry name" value="PAS"/>
</dbReference>
<evidence type="ECO:0000256" key="2">
    <source>
        <dbReference type="ARBA" id="ARBA00012438"/>
    </source>
</evidence>
<dbReference type="SMART" id="SM00448">
    <property type="entry name" value="REC"/>
    <property type="match status" value="1"/>
</dbReference>
<dbReference type="PROSITE" id="PS50110">
    <property type="entry name" value="RESPONSE_REGULATORY"/>
    <property type="match status" value="1"/>
</dbReference>
<dbReference type="InterPro" id="IPR001789">
    <property type="entry name" value="Sig_transdc_resp-reg_receiver"/>
</dbReference>
<keyword evidence="10" id="KW-0614">Plasmid</keyword>
<dbReference type="FunFam" id="1.10.287.130:FF:000001">
    <property type="entry name" value="Two-component sensor histidine kinase"/>
    <property type="match status" value="1"/>
</dbReference>
<sequence length="524" mass="56309">MARTREAAEPDAEVAERLARIIELLPAGAVHVRAGVLSMNAAMEEVTGYARAELPTLEAWFEKLYGDTSGKLIAHYLDQRAQGFPATVEGSIRRRDGEVRRIEFRACNDSVGEIWIVNDITERDLIERDLIAAKDRAEAGARSKSEFLANMSHELRTPLTAIIGFAELLAREGSLAPQERHWLARIEDASKALHSIVNDVLDFSKLEEGAVELESEPFGLRKLVEDTVALLADQAERKGVGLAIFVDDGLCDGLRGDTGRLRQILLNLICNAVKFTNHGGVTIRVSEDVGAGGPPQVRFAISDTGIGIPDAALDQVFQRFVQADGSVSREFGGTGLGLAICRRLVELMGGEIGVESRVGSGSTFWFSVALAPAAHVEQPGAEDLAIDAGAVRLLLVEDTEANQELVSTILRSVGVEVDIVSNGAEAVEAVQVCAYDLVLMDVHMPVMGGVQATQIIRSLGGEFATLPIIALTANVLPAQVADYHRAGMNTHLAKPINPREMLAVIGRWAAADRAAEPAPQDLRA</sequence>
<dbReference type="Gene3D" id="3.40.50.2300">
    <property type="match status" value="1"/>
</dbReference>
<dbReference type="Gene3D" id="3.30.450.20">
    <property type="entry name" value="PAS domain"/>
    <property type="match status" value="1"/>
</dbReference>
<keyword evidence="5 10" id="KW-0418">Kinase</keyword>
<dbReference type="PANTHER" id="PTHR45339">
    <property type="entry name" value="HYBRID SIGNAL TRANSDUCTION HISTIDINE KINASE J"/>
    <property type="match status" value="1"/>
</dbReference>
<dbReference type="eggNOG" id="COG5002">
    <property type="taxonomic scope" value="Bacteria"/>
</dbReference>
<dbReference type="SUPFAM" id="SSF55785">
    <property type="entry name" value="PYP-like sensor domain (PAS domain)"/>
    <property type="match status" value="1"/>
</dbReference>
<evidence type="ECO:0000256" key="6">
    <source>
        <dbReference type="ARBA" id="ARBA00023012"/>
    </source>
</evidence>
<dbReference type="InterPro" id="IPR011006">
    <property type="entry name" value="CheY-like_superfamily"/>
</dbReference>
<dbReference type="KEGG" id="cak:Caul_5292"/>
<dbReference type="CDD" id="cd17546">
    <property type="entry name" value="REC_hyHK_CKI1_RcsC-like"/>
    <property type="match status" value="1"/>
</dbReference>